<sequence length="302" mass="33661">MAAKKLDGDVDWKPVKSLSYRSAQQRTKRDAIGTAYWAETPKKHYLYVKTKEDGWLCFGGRSVEACLDEFRKKPGKGGPANDHLIANGISISPKDKLQTILKTAVLNAGKTAKKKTSVKQPTRLTRKLSPNEMWNVLEARGADVVRRPVTMRDIKAAEKALGCRFPASYVELVTRHGAPAIGPKAKHAESLSFAVLVPSEVARFTRGMRDVSADMFEEPDSFARVKAMLANAVLFQLSRETSDGYVFLLDTADAKGEMAVAYFMHDDLEELKWKRSSPLFYPSLCASSLDVARTIEKQWMLD</sequence>
<dbReference type="STRING" id="1391654.AKJ09_06996"/>
<evidence type="ECO:0000313" key="2">
    <source>
        <dbReference type="EMBL" id="AKV00333.1"/>
    </source>
</evidence>
<proteinExistence type="predicted"/>
<gene>
    <name evidence="2" type="ORF">AKJ09_06996</name>
</gene>
<evidence type="ECO:0000313" key="3">
    <source>
        <dbReference type="Proteomes" id="UP000064967"/>
    </source>
</evidence>
<dbReference type="RefSeq" id="WP_169928034.1">
    <property type="nucleotide sequence ID" value="NZ_CP012333.1"/>
</dbReference>
<evidence type="ECO:0000259" key="1">
    <source>
        <dbReference type="Pfam" id="PF09346"/>
    </source>
</evidence>
<dbReference type="Proteomes" id="UP000064967">
    <property type="component" value="Chromosome"/>
</dbReference>
<dbReference type="EMBL" id="CP012333">
    <property type="protein sequence ID" value="AKV00333.1"/>
    <property type="molecule type" value="Genomic_DNA"/>
</dbReference>
<dbReference type="InterPro" id="IPR037883">
    <property type="entry name" value="Knr4/Smi1-like_sf"/>
</dbReference>
<dbReference type="AlphaFoldDB" id="A0A0K1Q3L2"/>
<dbReference type="KEGG" id="llu:AKJ09_06996"/>
<dbReference type="Gene3D" id="3.40.1580.10">
    <property type="entry name" value="SMI1/KNR4-like"/>
    <property type="match status" value="1"/>
</dbReference>
<feature type="domain" description="Knr4/Smi1-like" evidence="1">
    <location>
        <begin position="148"/>
        <end position="271"/>
    </location>
</feature>
<dbReference type="SUPFAM" id="SSF160631">
    <property type="entry name" value="SMI1/KNR4-like"/>
    <property type="match status" value="1"/>
</dbReference>
<dbReference type="Pfam" id="PF09346">
    <property type="entry name" value="SMI1_KNR4"/>
    <property type="match status" value="1"/>
</dbReference>
<reference evidence="2 3" key="1">
    <citation type="submission" date="2015-08" db="EMBL/GenBank/DDBJ databases">
        <authorList>
            <person name="Babu N.S."/>
            <person name="Beckwith C.J."/>
            <person name="Beseler K.G."/>
            <person name="Brison A."/>
            <person name="Carone J.V."/>
            <person name="Caskin T.P."/>
            <person name="Diamond M."/>
            <person name="Durham M.E."/>
            <person name="Foxe J.M."/>
            <person name="Go M."/>
            <person name="Henderson B.A."/>
            <person name="Jones I.B."/>
            <person name="McGettigan J.A."/>
            <person name="Micheletti S.J."/>
            <person name="Nasrallah M.E."/>
            <person name="Ortiz D."/>
            <person name="Piller C.R."/>
            <person name="Privatt S.R."/>
            <person name="Schneider S.L."/>
            <person name="Sharp S."/>
            <person name="Smith T.C."/>
            <person name="Stanton J.D."/>
            <person name="Ullery H.E."/>
            <person name="Wilson R.J."/>
            <person name="Serrano M.G."/>
            <person name="Buck G."/>
            <person name="Lee V."/>
            <person name="Wang Y."/>
            <person name="Carvalho R."/>
            <person name="Voegtly L."/>
            <person name="Shi R."/>
            <person name="Duckworth R."/>
            <person name="Johnson A."/>
            <person name="Loviza R."/>
            <person name="Walstead R."/>
            <person name="Shah Z."/>
            <person name="Kiflezghi M."/>
            <person name="Wade K."/>
            <person name="Ball S.L."/>
            <person name="Bradley K.W."/>
            <person name="Asai D.J."/>
            <person name="Bowman C.A."/>
            <person name="Russell D.A."/>
            <person name="Pope W.H."/>
            <person name="Jacobs-Sera D."/>
            <person name="Hendrix R.W."/>
            <person name="Hatfull G.F."/>
        </authorList>
    </citation>
    <scope>NUCLEOTIDE SEQUENCE [LARGE SCALE GENOMIC DNA]</scope>
    <source>
        <strain evidence="2 3">DSM 27648</strain>
    </source>
</reference>
<name>A0A0K1Q3L2_9BACT</name>
<accession>A0A0K1Q3L2</accession>
<keyword evidence="3" id="KW-1185">Reference proteome</keyword>
<dbReference type="InterPro" id="IPR018958">
    <property type="entry name" value="Knr4/Smi1-like_dom"/>
</dbReference>
<organism evidence="2 3">
    <name type="scientific">Labilithrix luteola</name>
    <dbReference type="NCBI Taxonomy" id="1391654"/>
    <lineage>
        <taxon>Bacteria</taxon>
        <taxon>Pseudomonadati</taxon>
        <taxon>Myxococcota</taxon>
        <taxon>Polyangia</taxon>
        <taxon>Polyangiales</taxon>
        <taxon>Labilitrichaceae</taxon>
        <taxon>Labilithrix</taxon>
    </lineage>
</organism>
<protein>
    <recommendedName>
        <fullName evidence="1">Knr4/Smi1-like domain-containing protein</fullName>
    </recommendedName>
</protein>